<comment type="similarity">
    <text evidence="1 3">Belongs to the EXO70 family.</text>
</comment>
<dbReference type="Pfam" id="PF20669">
    <property type="entry name" value="Exo70_N"/>
    <property type="match status" value="1"/>
</dbReference>
<comment type="function">
    <text evidence="3">Component of the exocyst complex.</text>
</comment>
<keyword evidence="2 3" id="KW-0813">Transport</keyword>
<dbReference type="AlphaFoldDB" id="A0A7N0UK07"/>
<dbReference type="SUPFAM" id="SSF74788">
    <property type="entry name" value="Cullin repeat-like"/>
    <property type="match status" value="1"/>
</dbReference>
<dbReference type="OMA" id="LHITMHR"/>
<dbReference type="PANTHER" id="PTHR12542">
    <property type="entry name" value="EXOCYST COMPLEX PROTEIN EXO70"/>
    <property type="match status" value="1"/>
</dbReference>
<proteinExistence type="inferred from homology"/>
<dbReference type="GO" id="GO:0005546">
    <property type="term" value="F:phosphatidylinositol-4,5-bisphosphate binding"/>
    <property type="evidence" value="ECO:0007669"/>
    <property type="project" value="InterPro"/>
</dbReference>
<dbReference type="Gene3D" id="1.20.1280.170">
    <property type="entry name" value="Exocyst complex component Exo70"/>
    <property type="match status" value="1"/>
</dbReference>
<dbReference type="PANTHER" id="PTHR12542:SF17">
    <property type="entry name" value="EXOCYST SUBUNIT EXO70 FAMILY PROTEIN"/>
    <property type="match status" value="1"/>
</dbReference>
<feature type="domain" description="Exocyst complex subunit Exo70 C-terminal" evidence="5">
    <location>
        <begin position="251"/>
        <end position="614"/>
    </location>
</feature>
<dbReference type="EnsemblPlants" id="Kaladp0071s0256.1.v1.1">
    <property type="protein sequence ID" value="Kaladp0071s0256.1.v1.1.CDS.1"/>
    <property type="gene ID" value="Kaladp0071s0256.v1.1"/>
</dbReference>
<name>A0A7N0UK07_KALFE</name>
<keyword evidence="7" id="KW-1185">Reference proteome</keyword>
<feature type="region of interest" description="Disordered" evidence="4">
    <location>
        <begin position="624"/>
        <end position="645"/>
    </location>
</feature>
<dbReference type="Proteomes" id="UP000594263">
    <property type="component" value="Unplaced"/>
</dbReference>
<sequence length="645" mass="72086">MKKGGMRSIFFKAASPLSSRASSPLPGYATGSSSPYAVHHHTFSESIMEENINNAEFIVSSWEAQAESHLNTPFISMFTGDRADAKAYLKCVRSLQAAMKFFAAESSSSEHLVRAHKLMQQAMNRLEKELYHILKSNRDSLDPESVSTHSSRTSTARSSISEDTSDDEFEKPAESVVSEGSDLAPNLAMSDLRAIADAMISSGYAKECIKIYRITRKSIIDEGVYHLGVERLTFANIQKLDWETMEFRIRKWLHAIRAAVKVLFYGERVLCDHVFHSSNSIREACFTEISKEAALTLFSFPEMVAKTKKSPEKMFRILDMYESIAELWQEIESVFSYDLSAPVRTQAVNSLVRLGDSIRSMLTEFEANIQKDTSRTSVPGGGVHPLTRYVMNYISFLADYSNVLADIVADFPINVASLPETYIESLELDDSPTSAISGRLAWLILVLLCKLDGKAGFYKDVALSYLFLANNLQYVIVKVRRSNLRYLLGEDWIAKHDAKVKLYAANYQRVGWSKVFAALPANPTSDIVPQRARNCFKNFNAAFEEAYRKQTSWSVPDSKLRDETKISISTALLPTYRAFYESYQQTARRTGDGVLGGDQVVRYTPDDLGNYLSDLFYGTGSYGSTTSSAATSPSGSSTSGGRYFR</sequence>
<evidence type="ECO:0000256" key="4">
    <source>
        <dbReference type="SAM" id="MobiDB-lite"/>
    </source>
</evidence>
<dbReference type="FunFam" id="1.20.1280.170:FF:000003">
    <property type="entry name" value="Exocyst subunit Exo70 family protein"/>
    <property type="match status" value="1"/>
</dbReference>
<evidence type="ECO:0000259" key="5">
    <source>
        <dbReference type="Pfam" id="PF03081"/>
    </source>
</evidence>
<reference evidence="6" key="1">
    <citation type="submission" date="2021-01" db="UniProtKB">
        <authorList>
            <consortium name="EnsemblPlants"/>
        </authorList>
    </citation>
    <scope>IDENTIFICATION</scope>
</reference>
<dbReference type="Gramene" id="Kaladp0071s0256.1.v1.1">
    <property type="protein sequence ID" value="Kaladp0071s0256.1.v1.1.CDS.1"/>
    <property type="gene ID" value="Kaladp0071s0256.v1.1"/>
</dbReference>
<dbReference type="InterPro" id="IPR004140">
    <property type="entry name" value="Exo70"/>
</dbReference>
<dbReference type="GO" id="GO:0015031">
    <property type="term" value="P:protein transport"/>
    <property type="evidence" value="ECO:0007669"/>
    <property type="project" value="UniProtKB-KW"/>
</dbReference>
<keyword evidence="3" id="KW-0653">Protein transport</keyword>
<protein>
    <recommendedName>
        <fullName evidence="3">Exocyst subunit Exo70 family protein</fullName>
    </recommendedName>
</protein>
<keyword evidence="3" id="KW-0268">Exocytosis</keyword>
<accession>A0A7N0UK07</accession>
<evidence type="ECO:0000313" key="6">
    <source>
        <dbReference type="EnsemblPlants" id="Kaladp0071s0256.1.v1.1.CDS.1"/>
    </source>
</evidence>
<feature type="region of interest" description="Disordered" evidence="4">
    <location>
        <begin position="140"/>
        <end position="180"/>
    </location>
</feature>
<feature type="compositionally biased region" description="Low complexity" evidence="4">
    <location>
        <begin position="145"/>
        <end position="161"/>
    </location>
</feature>
<organism evidence="6 7">
    <name type="scientific">Kalanchoe fedtschenkoi</name>
    <name type="common">Lavender scallops</name>
    <name type="synonym">South American air plant</name>
    <dbReference type="NCBI Taxonomy" id="63787"/>
    <lineage>
        <taxon>Eukaryota</taxon>
        <taxon>Viridiplantae</taxon>
        <taxon>Streptophyta</taxon>
        <taxon>Embryophyta</taxon>
        <taxon>Tracheophyta</taxon>
        <taxon>Spermatophyta</taxon>
        <taxon>Magnoliopsida</taxon>
        <taxon>eudicotyledons</taxon>
        <taxon>Gunneridae</taxon>
        <taxon>Pentapetalae</taxon>
        <taxon>Saxifragales</taxon>
        <taxon>Crassulaceae</taxon>
        <taxon>Kalanchoe</taxon>
    </lineage>
</organism>
<dbReference type="GO" id="GO:0000145">
    <property type="term" value="C:exocyst"/>
    <property type="evidence" value="ECO:0007669"/>
    <property type="project" value="InterPro"/>
</dbReference>
<dbReference type="InterPro" id="IPR016159">
    <property type="entry name" value="Cullin_repeat-like_dom_sf"/>
</dbReference>
<dbReference type="InterPro" id="IPR046364">
    <property type="entry name" value="Exo70_C"/>
</dbReference>
<dbReference type="Pfam" id="PF03081">
    <property type="entry name" value="Exo70_C"/>
    <property type="match status" value="1"/>
</dbReference>
<evidence type="ECO:0000256" key="1">
    <source>
        <dbReference type="ARBA" id="ARBA00006756"/>
    </source>
</evidence>
<evidence type="ECO:0000313" key="7">
    <source>
        <dbReference type="Proteomes" id="UP000594263"/>
    </source>
</evidence>
<evidence type="ECO:0000256" key="2">
    <source>
        <dbReference type="ARBA" id="ARBA00022448"/>
    </source>
</evidence>
<evidence type="ECO:0000256" key="3">
    <source>
        <dbReference type="RuleBase" id="RU365026"/>
    </source>
</evidence>
<dbReference type="GO" id="GO:0006887">
    <property type="term" value="P:exocytosis"/>
    <property type="evidence" value="ECO:0007669"/>
    <property type="project" value="UniProtKB-KW"/>
</dbReference>